<evidence type="ECO:0000313" key="1">
    <source>
        <dbReference type="EMBL" id="GFY15373.1"/>
    </source>
</evidence>
<comment type="caution">
    <text evidence="1">The sequence shown here is derived from an EMBL/GenBank/DDBJ whole genome shotgun (WGS) entry which is preliminary data.</text>
</comment>
<gene>
    <name evidence="1" type="ORF">TNCV_1571841</name>
</gene>
<protein>
    <submittedName>
        <fullName evidence="1">Uncharacterized protein</fullName>
    </submittedName>
</protein>
<dbReference type="EMBL" id="BMAU01021334">
    <property type="protein sequence ID" value="GFY15373.1"/>
    <property type="molecule type" value="Genomic_DNA"/>
</dbReference>
<dbReference type="AlphaFoldDB" id="A0A8X6SPS5"/>
<name>A0A8X6SPS5_TRICX</name>
<reference evidence="1" key="1">
    <citation type="submission" date="2020-08" db="EMBL/GenBank/DDBJ databases">
        <title>Multicomponent nature underlies the extraordinary mechanical properties of spider dragline silk.</title>
        <authorList>
            <person name="Kono N."/>
            <person name="Nakamura H."/>
            <person name="Mori M."/>
            <person name="Yoshida Y."/>
            <person name="Ohtoshi R."/>
            <person name="Malay A.D."/>
            <person name="Moran D.A.P."/>
            <person name="Tomita M."/>
            <person name="Numata K."/>
            <person name="Arakawa K."/>
        </authorList>
    </citation>
    <scope>NUCLEOTIDE SEQUENCE</scope>
</reference>
<organism evidence="1 2">
    <name type="scientific">Trichonephila clavipes</name>
    <name type="common">Golden silk orbweaver</name>
    <name type="synonym">Nephila clavipes</name>
    <dbReference type="NCBI Taxonomy" id="2585209"/>
    <lineage>
        <taxon>Eukaryota</taxon>
        <taxon>Metazoa</taxon>
        <taxon>Ecdysozoa</taxon>
        <taxon>Arthropoda</taxon>
        <taxon>Chelicerata</taxon>
        <taxon>Arachnida</taxon>
        <taxon>Araneae</taxon>
        <taxon>Araneomorphae</taxon>
        <taxon>Entelegynae</taxon>
        <taxon>Araneoidea</taxon>
        <taxon>Nephilidae</taxon>
        <taxon>Trichonephila</taxon>
    </lineage>
</organism>
<keyword evidence="2" id="KW-1185">Reference proteome</keyword>
<proteinExistence type="predicted"/>
<sequence length="73" mass="8010">MGPAVKRNGVPDNNSWLRACVACNSESRIVTLPWVSPDTSSMVVRTQLEAGFVAKHYRSSASMFPIWLSQASL</sequence>
<evidence type="ECO:0000313" key="2">
    <source>
        <dbReference type="Proteomes" id="UP000887159"/>
    </source>
</evidence>
<accession>A0A8X6SPS5</accession>
<dbReference type="Proteomes" id="UP000887159">
    <property type="component" value="Unassembled WGS sequence"/>
</dbReference>